<feature type="region of interest" description="Disordered" evidence="1">
    <location>
        <begin position="92"/>
        <end position="241"/>
    </location>
</feature>
<name>A0A183AH98_9TREM</name>
<proteinExistence type="predicted"/>
<dbReference type="AlphaFoldDB" id="A0A183AH98"/>
<gene>
    <name evidence="2" type="ORF">ECPE_LOCUS6333</name>
</gene>
<feature type="compositionally biased region" description="Polar residues" evidence="1">
    <location>
        <begin position="172"/>
        <end position="216"/>
    </location>
</feature>
<dbReference type="Proteomes" id="UP000272942">
    <property type="component" value="Unassembled WGS sequence"/>
</dbReference>
<dbReference type="EMBL" id="UZAN01043327">
    <property type="protein sequence ID" value="VDP78090.1"/>
    <property type="molecule type" value="Genomic_DNA"/>
</dbReference>
<organism evidence="4">
    <name type="scientific">Echinostoma caproni</name>
    <dbReference type="NCBI Taxonomy" id="27848"/>
    <lineage>
        <taxon>Eukaryota</taxon>
        <taxon>Metazoa</taxon>
        <taxon>Spiralia</taxon>
        <taxon>Lophotrochozoa</taxon>
        <taxon>Platyhelminthes</taxon>
        <taxon>Trematoda</taxon>
        <taxon>Digenea</taxon>
        <taxon>Plagiorchiida</taxon>
        <taxon>Echinostomata</taxon>
        <taxon>Echinostomatoidea</taxon>
        <taxon>Echinostomatidae</taxon>
        <taxon>Echinostoma</taxon>
    </lineage>
</organism>
<feature type="compositionally biased region" description="Polar residues" evidence="1">
    <location>
        <begin position="107"/>
        <end position="126"/>
    </location>
</feature>
<reference evidence="2 3" key="2">
    <citation type="submission" date="2018-11" db="EMBL/GenBank/DDBJ databases">
        <authorList>
            <consortium name="Pathogen Informatics"/>
        </authorList>
    </citation>
    <scope>NUCLEOTIDE SEQUENCE [LARGE SCALE GENOMIC DNA]</scope>
    <source>
        <strain evidence="2 3">Egypt</strain>
    </source>
</reference>
<evidence type="ECO:0000313" key="3">
    <source>
        <dbReference type="Proteomes" id="UP000272942"/>
    </source>
</evidence>
<dbReference type="WBParaSite" id="ECPE_0000634601-mRNA-1">
    <property type="protein sequence ID" value="ECPE_0000634601-mRNA-1"/>
    <property type="gene ID" value="ECPE_0000634601"/>
</dbReference>
<dbReference type="OrthoDB" id="6278709at2759"/>
<reference evidence="4" key="1">
    <citation type="submission" date="2016-06" db="UniProtKB">
        <authorList>
            <consortium name="WormBaseParasite"/>
        </authorList>
    </citation>
    <scope>IDENTIFICATION</scope>
</reference>
<feature type="compositionally biased region" description="Low complexity" evidence="1">
    <location>
        <begin position="92"/>
        <end position="105"/>
    </location>
</feature>
<evidence type="ECO:0000313" key="4">
    <source>
        <dbReference type="WBParaSite" id="ECPE_0000634601-mRNA-1"/>
    </source>
</evidence>
<sequence>MDCSNLLEDGGTATHENSAIVQMGDGGNNLAVAYRTIASSPYLMLSGARLSPTLTGDSYTNEVAHAHWATVSPGYMSLTEAVGQTPSFGVHSSSNSCPSNMPPGSLYYQSGRTTSSKLDELSTPNGSGSGYDDQRFYRVMHHPSLPDRDLHGPRPGCPEVDKTVSRRKKSNRTQSDQLDVDQTNRGNPMSTFNTLQTDCPKSCGETVSMSDNSGSKVTDESSAKSPGLTDAQKSHGDSVSTEGANAPWLLYMDNRQSHSATAAAAAAAVTAAQSRSHLTGGSFV</sequence>
<keyword evidence="3" id="KW-1185">Reference proteome</keyword>
<evidence type="ECO:0000313" key="2">
    <source>
        <dbReference type="EMBL" id="VDP78090.1"/>
    </source>
</evidence>
<evidence type="ECO:0000256" key="1">
    <source>
        <dbReference type="SAM" id="MobiDB-lite"/>
    </source>
</evidence>
<accession>A0A183AH98</accession>
<protein>
    <submittedName>
        <fullName evidence="4">Protein-serine/threonine phosphatase</fullName>
    </submittedName>
</protein>